<name>A0A7X5F5P6_9HYPH</name>
<gene>
    <name evidence="1" type="ORF">GWI72_18260</name>
</gene>
<comment type="caution">
    <text evidence="1">The sequence shown here is derived from an EMBL/GenBank/DDBJ whole genome shotgun (WGS) entry which is preliminary data.</text>
</comment>
<dbReference type="AlphaFoldDB" id="A0A7X5F5P6"/>
<sequence length="65" mass="6591">MDSVSIATSLVSAQQAQTRDQLQTKMTKMALQSDQAIVALLDQAAQSGAARSAPAGMGGAVDVTV</sequence>
<organism evidence="1 2">
    <name type="scientific">Pannonibacter tanglangensis</name>
    <dbReference type="NCBI Taxonomy" id="2750084"/>
    <lineage>
        <taxon>Bacteria</taxon>
        <taxon>Pseudomonadati</taxon>
        <taxon>Pseudomonadota</taxon>
        <taxon>Alphaproteobacteria</taxon>
        <taxon>Hyphomicrobiales</taxon>
        <taxon>Stappiaceae</taxon>
        <taxon>Pannonibacter</taxon>
    </lineage>
</organism>
<dbReference type="RefSeq" id="WP_161677544.1">
    <property type="nucleotide sequence ID" value="NZ_JAABLP010000005.1"/>
</dbReference>
<reference evidence="1 2" key="1">
    <citation type="submission" date="2020-01" db="EMBL/GenBank/DDBJ databases">
        <authorList>
            <person name="Peng S.Y."/>
            <person name="Li J."/>
            <person name="Wang M."/>
            <person name="Wang L."/>
            <person name="Wang C.Q."/>
            <person name="Wang J.R."/>
        </authorList>
    </citation>
    <scope>NUCLEOTIDE SEQUENCE [LARGE SCALE GENOMIC DNA]</scope>
    <source>
        <strain evidence="1 2">XCT-53</strain>
    </source>
</reference>
<keyword evidence="2" id="KW-1185">Reference proteome</keyword>
<protein>
    <submittedName>
        <fullName evidence="1">Uncharacterized protein</fullName>
    </submittedName>
</protein>
<proteinExistence type="predicted"/>
<accession>A0A7X5F5P6</accession>
<evidence type="ECO:0000313" key="2">
    <source>
        <dbReference type="Proteomes" id="UP000586722"/>
    </source>
</evidence>
<dbReference type="Proteomes" id="UP000586722">
    <property type="component" value="Unassembled WGS sequence"/>
</dbReference>
<evidence type="ECO:0000313" key="1">
    <source>
        <dbReference type="EMBL" id="NBN80228.1"/>
    </source>
</evidence>
<dbReference type="EMBL" id="JAABLQ010000003">
    <property type="protein sequence ID" value="NBN80228.1"/>
    <property type="molecule type" value="Genomic_DNA"/>
</dbReference>